<dbReference type="OrthoDB" id="9997739at2759"/>
<feature type="region of interest" description="Disordered" evidence="1">
    <location>
        <begin position="71"/>
        <end position="121"/>
    </location>
</feature>
<feature type="compositionally biased region" description="Acidic residues" evidence="1">
    <location>
        <begin position="87"/>
        <end position="117"/>
    </location>
</feature>
<evidence type="ECO:0000256" key="1">
    <source>
        <dbReference type="SAM" id="MobiDB-lite"/>
    </source>
</evidence>
<dbReference type="AlphaFoldDB" id="A0A9P5DYY5"/>
<dbReference type="EMBL" id="PVQB02000279">
    <property type="protein sequence ID" value="KAF4339553.1"/>
    <property type="molecule type" value="Genomic_DNA"/>
</dbReference>
<dbReference type="Proteomes" id="UP000730481">
    <property type="component" value="Unassembled WGS sequence"/>
</dbReference>
<evidence type="ECO:0000313" key="3">
    <source>
        <dbReference type="Proteomes" id="UP000730481"/>
    </source>
</evidence>
<reference evidence="2" key="1">
    <citation type="journal article" date="2017" name="Mycologia">
        <title>Fusarium algeriense, sp. nov., a novel toxigenic crown rot pathogen of durum wheat from Algeria is nested in the Fusarium burgessii species complex.</title>
        <authorList>
            <person name="Laraba I."/>
            <person name="Keddad A."/>
            <person name="Boureghda H."/>
            <person name="Abdallah N."/>
            <person name="Vaughan M.M."/>
            <person name="Proctor R.H."/>
            <person name="Busman M."/>
            <person name="O'Donnell K."/>
        </authorList>
    </citation>
    <scope>NUCLEOTIDE SEQUENCE</scope>
    <source>
        <strain evidence="2">NRRL 25174</strain>
    </source>
</reference>
<dbReference type="PANTHER" id="PTHR47843">
    <property type="entry name" value="BTB DOMAIN-CONTAINING PROTEIN-RELATED"/>
    <property type="match status" value="1"/>
</dbReference>
<sequence length="333" mass="37365">MECISKKAVATSKPFRFLIGPDRTEYTIHSALVAHQSPVLSALVSGSFREASECSVKWDDVDEMPFPPAVAISGEEDAKPGILDQPALEEPEPEPAVEPADEPEPEPAAEPEADEPVESLRSAPSDTLYFAAIRQKRGGSQKKSLWMDFLSSWDWPPEPLDFDIMISLKDHGNPFLHHAKVYTFADRYAVTRLTDISRLKLHEALIDLVKKDGDYRNVVELVRYAFEELVPDQLRDMIVQYSACVVERLWKIEEFQELVGKHGILSKALVGKMLLRLDEKKSSGVSYTWDGEQGDAGDETITTKCNKADSKEKHLDTKDFQKRIHGDVLGQKA</sequence>
<name>A0A9P5DYY5_9HYPO</name>
<accession>A0A9P5DYY5</accession>
<reference evidence="2" key="2">
    <citation type="submission" date="2020-02" db="EMBL/GenBank/DDBJ databases">
        <title>Identification and distribution of gene clusters putatively required for synthesis of sphingolipid metabolism inhibitors in phylogenetically diverse species of the filamentous fungus Fusarium.</title>
        <authorList>
            <person name="Kim H.-S."/>
            <person name="Busman M."/>
            <person name="Brown D.W."/>
            <person name="Divon H."/>
            <person name="Uhlig S."/>
            <person name="Proctor R.H."/>
        </authorList>
    </citation>
    <scope>NUCLEOTIDE SEQUENCE</scope>
    <source>
        <strain evidence="2">NRRL 25174</strain>
    </source>
</reference>
<keyword evidence="3" id="KW-1185">Reference proteome</keyword>
<proteinExistence type="predicted"/>
<dbReference type="PANTHER" id="PTHR47843:SF2">
    <property type="entry name" value="BTB DOMAIN-CONTAINING PROTEIN"/>
    <property type="match status" value="1"/>
</dbReference>
<gene>
    <name evidence="2" type="ORF">FBEOM_6547</name>
</gene>
<organism evidence="2 3">
    <name type="scientific">Fusarium beomiforme</name>
    <dbReference type="NCBI Taxonomy" id="44412"/>
    <lineage>
        <taxon>Eukaryota</taxon>
        <taxon>Fungi</taxon>
        <taxon>Dikarya</taxon>
        <taxon>Ascomycota</taxon>
        <taxon>Pezizomycotina</taxon>
        <taxon>Sordariomycetes</taxon>
        <taxon>Hypocreomycetidae</taxon>
        <taxon>Hypocreales</taxon>
        <taxon>Nectriaceae</taxon>
        <taxon>Fusarium</taxon>
        <taxon>Fusarium burgessii species complex</taxon>
    </lineage>
</organism>
<protein>
    <submittedName>
        <fullName evidence="2">BTB POZ fold</fullName>
    </submittedName>
</protein>
<evidence type="ECO:0000313" key="2">
    <source>
        <dbReference type="EMBL" id="KAF4339553.1"/>
    </source>
</evidence>
<comment type="caution">
    <text evidence="2">The sequence shown here is derived from an EMBL/GenBank/DDBJ whole genome shotgun (WGS) entry which is preliminary data.</text>
</comment>